<dbReference type="GO" id="GO:0005737">
    <property type="term" value="C:cytoplasm"/>
    <property type="evidence" value="ECO:0007669"/>
    <property type="project" value="UniProtKB-SubCell"/>
</dbReference>
<evidence type="ECO:0000256" key="4">
    <source>
        <dbReference type="HAMAP-Rule" id="MF_01185"/>
    </source>
</evidence>
<dbReference type="PANTHER" id="PTHR39190">
    <property type="entry name" value="FLAGELLAR ASSEMBLY FACTOR FLIW"/>
    <property type="match status" value="1"/>
</dbReference>
<dbReference type="OrthoDB" id="9801235at2"/>
<dbReference type="Pfam" id="PF02623">
    <property type="entry name" value="FliW"/>
    <property type="match status" value="1"/>
</dbReference>
<evidence type="ECO:0000256" key="2">
    <source>
        <dbReference type="ARBA" id="ARBA00022795"/>
    </source>
</evidence>
<name>A0A433HSW8_9BACI</name>
<comment type="caution">
    <text evidence="5">The sequence shown here is derived from an EMBL/GenBank/DDBJ whole genome shotgun (WGS) entry which is preliminary data.</text>
</comment>
<accession>A0A433HSW8</accession>
<keyword evidence="3 4" id="KW-0810">Translation regulation</keyword>
<dbReference type="Proteomes" id="UP000267430">
    <property type="component" value="Unassembled WGS sequence"/>
</dbReference>
<keyword evidence="1 4" id="KW-0963">Cytoplasm</keyword>
<keyword evidence="5" id="KW-0282">Flagellum</keyword>
<dbReference type="GO" id="GO:0006417">
    <property type="term" value="P:regulation of translation"/>
    <property type="evidence" value="ECO:0007669"/>
    <property type="project" value="UniProtKB-KW"/>
</dbReference>
<comment type="function">
    <text evidence="4">Acts as an anti-CsrA protein, binds CsrA and prevents it from repressing translation of its target genes, one of which is flagellin. Binds to flagellin and participates in the assembly of the flagellum.</text>
</comment>
<comment type="subcellular location">
    <subcellularLocation>
        <location evidence="4">Cytoplasm</location>
    </subcellularLocation>
</comment>
<dbReference type="InterPro" id="IPR024046">
    <property type="entry name" value="Flagellar_assmbl_FliW_dom_sf"/>
</dbReference>
<organism evidence="5 6">
    <name type="scientific">Peribacillus cavernae</name>
    <dbReference type="NCBI Taxonomy" id="1674310"/>
    <lineage>
        <taxon>Bacteria</taxon>
        <taxon>Bacillati</taxon>
        <taxon>Bacillota</taxon>
        <taxon>Bacilli</taxon>
        <taxon>Bacillales</taxon>
        <taxon>Bacillaceae</taxon>
        <taxon>Peribacillus</taxon>
    </lineage>
</organism>
<keyword evidence="5" id="KW-0969">Cilium</keyword>
<evidence type="ECO:0000313" key="5">
    <source>
        <dbReference type="EMBL" id="RUQ31419.1"/>
    </source>
</evidence>
<keyword evidence="6" id="KW-1185">Reference proteome</keyword>
<gene>
    <name evidence="4" type="primary">fliW</name>
    <name evidence="5" type="ORF">ELQ35_03465</name>
</gene>
<dbReference type="RefSeq" id="WP_126863442.1">
    <property type="nucleotide sequence ID" value="NZ_JAUSTX010000004.1"/>
</dbReference>
<evidence type="ECO:0000256" key="3">
    <source>
        <dbReference type="ARBA" id="ARBA00022845"/>
    </source>
</evidence>
<dbReference type="EMBL" id="RYZZ01000005">
    <property type="protein sequence ID" value="RUQ31419.1"/>
    <property type="molecule type" value="Genomic_DNA"/>
</dbReference>
<evidence type="ECO:0000256" key="1">
    <source>
        <dbReference type="ARBA" id="ARBA00022490"/>
    </source>
</evidence>
<dbReference type="Gene3D" id="2.30.290.10">
    <property type="entry name" value="BH3618-like"/>
    <property type="match status" value="1"/>
</dbReference>
<dbReference type="PANTHER" id="PTHR39190:SF1">
    <property type="entry name" value="FLAGELLAR ASSEMBLY FACTOR FLIW"/>
    <property type="match status" value="1"/>
</dbReference>
<comment type="similarity">
    <text evidence="4">Belongs to the FliW family.</text>
</comment>
<keyword evidence="2 4" id="KW-1005">Bacterial flagellum biogenesis</keyword>
<keyword evidence="4" id="KW-0143">Chaperone</keyword>
<proteinExistence type="inferred from homology"/>
<dbReference type="SUPFAM" id="SSF141457">
    <property type="entry name" value="BH3618-like"/>
    <property type="match status" value="1"/>
</dbReference>
<dbReference type="NCBIfam" id="NF009793">
    <property type="entry name" value="PRK13285.1-1"/>
    <property type="match status" value="1"/>
</dbReference>
<comment type="subunit">
    <text evidence="4">Interacts with translational regulator CsrA and flagellin(s).</text>
</comment>
<protein>
    <recommendedName>
        <fullName evidence="4">Flagellar assembly factor FliW</fullName>
    </recommendedName>
</protein>
<dbReference type="HAMAP" id="MF_01185">
    <property type="entry name" value="FliW"/>
    <property type="match status" value="1"/>
</dbReference>
<dbReference type="AlphaFoldDB" id="A0A433HSW8"/>
<dbReference type="GO" id="GO:0044780">
    <property type="term" value="P:bacterial-type flagellum assembly"/>
    <property type="evidence" value="ECO:0007669"/>
    <property type="project" value="UniProtKB-UniRule"/>
</dbReference>
<keyword evidence="5" id="KW-0966">Cell projection</keyword>
<evidence type="ECO:0000313" key="6">
    <source>
        <dbReference type="Proteomes" id="UP000267430"/>
    </source>
</evidence>
<sequence>MKIQTKFHGEQEINVEEIIKFNAGIPGFLDEKEFYILPLEDTPLNVLQSIATKEVAFIITDPFSLFTDYEFDLSQEVKESLKIQTEKDVAVFVILTVKEPFNKTTANLQAPIIINQKNKQGKQYIINNSNYTSRHIIVEPPARQQQEVK</sequence>
<dbReference type="InterPro" id="IPR003775">
    <property type="entry name" value="Flagellar_assembly_factor_FliW"/>
</dbReference>
<reference evidence="5 6" key="1">
    <citation type="submission" date="2018-12" db="EMBL/GenBank/DDBJ databases">
        <title>Bacillus chawlae sp. nov., Bacillus glennii sp. nov., and Bacillus saganii sp. nov. Isolated from the Vehicle Assembly Building at Kennedy Space Center where the Viking Spacecraft were Assembled.</title>
        <authorList>
            <person name="Seuylemezian A."/>
            <person name="Vaishampayan P."/>
        </authorList>
    </citation>
    <scope>NUCLEOTIDE SEQUENCE [LARGE SCALE GENOMIC DNA]</scope>
    <source>
        <strain evidence="5 6">L5</strain>
    </source>
</reference>